<accession>A0ABW1ZEU4</accession>
<proteinExistence type="predicted"/>
<protein>
    <submittedName>
        <fullName evidence="1">Uncharacterized protein</fullName>
    </submittedName>
</protein>
<evidence type="ECO:0000313" key="2">
    <source>
        <dbReference type="Proteomes" id="UP001596317"/>
    </source>
</evidence>
<organism evidence="1 2">
    <name type="scientific">Deinococcus multiflagellatus</name>
    <dbReference type="NCBI Taxonomy" id="1656887"/>
    <lineage>
        <taxon>Bacteria</taxon>
        <taxon>Thermotogati</taxon>
        <taxon>Deinococcota</taxon>
        <taxon>Deinococci</taxon>
        <taxon>Deinococcales</taxon>
        <taxon>Deinococcaceae</taxon>
        <taxon>Deinococcus</taxon>
    </lineage>
</organism>
<dbReference type="Proteomes" id="UP001596317">
    <property type="component" value="Unassembled WGS sequence"/>
</dbReference>
<dbReference type="RefSeq" id="WP_224604471.1">
    <property type="nucleotide sequence ID" value="NZ_JAIQXV010000001.1"/>
</dbReference>
<evidence type="ECO:0000313" key="1">
    <source>
        <dbReference type="EMBL" id="MFC6659336.1"/>
    </source>
</evidence>
<comment type="caution">
    <text evidence="1">The sequence shown here is derived from an EMBL/GenBank/DDBJ whole genome shotgun (WGS) entry which is preliminary data.</text>
</comment>
<keyword evidence="2" id="KW-1185">Reference proteome</keyword>
<gene>
    <name evidence="1" type="ORF">ACFP90_02360</name>
</gene>
<name>A0ABW1ZEU4_9DEIO</name>
<dbReference type="EMBL" id="JBHSWB010000001">
    <property type="protein sequence ID" value="MFC6659336.1"/>
    <property type="molecule type" value="Genomic_DNA"/>
</dbReference>
<sequence>MNTVQGLWLVACALARGRRYTRKQEIRQRLSTLHLVDSESCISLDDYIQRREARLPGGED</sequence>
<reference evidence="2" key="1">
    <citation type="journal article" date="2019" name="Int. J. Syst. Evol. Microbiol.">
        <title>The Global Catalogue of Microorganisms (GCM) 10K type strain sequencing project: providing services to taxonomists for standard genome sequencing and annotation.</title>
        <authorList>
            <consortium name="The Broad Institute Genomics Platform"/>
            <consortium name="The Broad Institute Genome Sequencing Center for Infectious Disease"/>
            <person name="Wu L."/>
            <person name="Ma J."/>
        </authorList>
    </citation>
    <scope>NUCLEOTIDE SEQUENCE [LARGE SCALE GENOMIC DNA]</scope>
    <source>
        <strain evidence="2">CCUG 63830</strain>
    </source>
</reference>